<dbReference type="OrthoDB" id="4244301at2"/>
<reference evidence="1 2" key="1">
    <citation type="journal article" date="2018" name="Front. Microbiol.">
        <title>Novel Insights Into Bacterial Dimethylsulfoniopropionate Catabolism in the East China Sea.</title>
        <authorList>
            <person name="Liu J."/>
            <person name="Liu J."/>
            <person name="Zhang S.H."/>
            <person name="Liang J."/>
            <person name="Lin H."/>
            <person name="Song D."/>
            <person name="Yang G.P."/>
            <person name="Todd J.D."/>
            <person name="Zhang X.H."/>
        </authorList>
    </citation>
    <scope>NUCLEOTIDE SEQUENCE [LARGE SCALE GENOMIC DNA]</scope>
    <source>
        <strain evidence="1 2">ZYFD042</strain>
    </source>
</reference>
<protein>
    <submittedName>
        <fullName evidence="1">Uncharacterized protein</fullName>
    </submittedName>
</protein>
<accession>A0A443JQR3</accession>
<dbReference type="RefSeq" id="WP_128216363.1">
    <property type="nucleotide sequence ID" value="NZ_RBZY01000003.1"/>
</dbReference>
<dbReference type="AlphaFoldDB" id="A0A443JQR3"/>
<sequence>MNKYGQMALSHWQATAPSRVAEMSDPAAFFEALGLEMEAQVTNLASMLAGSDRRGETFLQKVARLTVARKQAEEVVMSQLAWITDPSLPLDQAREEWEQTRPSDENLILWAERMQDCPDSMPSSVELEELATNWALSVEFLLELVATEPPREYMRANQATLAEAATIRFFRELR</sequence>
<organism evidence="1 2">
    <name type="scientific">Microbacterium enclense</name>
    <dbReference type="NCBI Taxonomy" id="993073"/>
    <lineage>
        <taxon>Bacteria</taxon>
        <taxon>Bacillati</taxon>
        <taxon>Actinomycetota</taxon>
        <taxon>Actinomycetes</taxon>
        <taxon>Micrococcales</taxon>
        <taxon>Microbacteriaceae</taxon>
        <taxon>Microbacterium</taxon>
    </lineage>
</organism>
<comment type="caution">
    <text evidence="1">The sequence shown here is derived from an EMBL/GenBank/DDBJ whole genome shotgun (WGS) entry which is preliminary data.</text>
</comment>
<dbReference type="EMBL" id="RBZY01000003">
    <property type="protein sequence ID" value="RWR22844.1"/>
    <property type="molecule type" value="Genomic_DNA"/>
</dbReference>
<dbReference type="Proteomes" id="UP000285970">
    <property type="component" value="Unassembled WGS sequence"/>
</dbReference>
<name>A0A443JQR3_9MICO</name>
<evidence type="ECO:0000313" key="2">
    <source>
        <dbReference type="Proteomes" id="UP000285970"/>
    </source>
</evidence>
<proteinExistence type="predicted"/>
<evidence type="ECO:0000313" key="1">
    <source>
        <dbReference type="EMBL" id="RWR22844.1"/>
    </source>
</evidence>
<gene>
    <name evidence="1" type="ORF">D8Y23_01265</name>
</gene>